<proteinExistence type="predicted"/>
<name>A0A1T3MUX8_9FLAO</name>
<organism evidence="1 2">
    <name type="scientific">Elizabethkingia occulta</name>
    <dbReference type="NCBI Taxonomy" id="1867263"/>
    <lineage>
        <taxon>Bacteria</taxon>
        <taxon>Pseudomonadati</taxon>
        <taxon>Bacteroidota</taxon>
        <taxon>Flavobacteriia</taxon>
        <taxon>Flavobacteriales</taxon>
        <taxon>Weeksellaceae</taxon>
        <taxon>Elizabethkingia</taxon>
    </lineage>
</organism>
<keyword evidence="2" id="KW-1185">Reference proteome</keyword>
<reference evidence="1 2" key="1">
    <citation type="submission" date="2016-06" db="EMBL/GenBank/DDBJ databases">
        <title>Revisiting the taxonomy of the Elizabethkingia Genus based on Whole-Genome Sequencing, Optical Mapping, and MALDI-TOF.</title>
        <authorList>
            <person name="Nicholson A.C."/>
        </authorList>
    </citation>
    <scope>NUCLEOTIDE SEQUENCE [LARGE SCALE GENOMIC DNA]</scope>
    <source>
        <strain evidence="1 2">G4070</strain>
    </source>
</reference>
<comment type="caution">
    <text evidence="1">The sequence shown here is derived from an EMBL/GenBank/DDBJ whole genome shotgun (WGS) entry which is preliminary data.</text>
</comment>
<evidence type="ECO:0000313" key="1">
    <source>
        <dbReference type="EMBL" id="OPC68387.1"/>
    </source>
</evidence>
<accession>A0A1T3MUX8</accession>
<dbReference type="AlphaFoldDB" id="A0A1T3MUX8"/>
<evidence type="ECO:0000313" key="2">
    <source>
        <dbReference type="Proteomes" id="UP000190813"/>
    </source>
</evidence>
<sequence length="151" mass="17474">MHQTFYFSDGSSADGTTQISSGYAKDKHQVYCYDHTGKVKILKEANPKTFVSFNDGKFAKDSLHVYYYFNQIKKADPKTWKLLDLKEGYSCDAKRAFRFKTCLENTDIATLSIYEFIDKEGYTTKFLKDKNGLFDLDGTRITEDKLKKDYA</sequence>
<dbReference type="EMBL" id="MAHX01000005">
    <property type="protein sequence ID" value="OPC68387.1"/>
    <property type="molecule type" value="Genomic_DNA"/>
</dbReference>
<dbReference type="InterPro" id="IPR027375">
    <property type="entry name" value="DKNYY"/>
</dbReference>
<gene>
    <name evidence="1" type="ORF">BAZ10_14060</name>
</gene>
<protein>
    <submittedName>
        <fullName evidence="1">Uncharacterized protein</fullName>
    </submittedName>
</protein>
<dbReference type="Proteomes" id="UP000190813">
    <property type="component" value="Unassembled WGS sequence"/>
</dbReference>
<dbReference type="Pfam" id="PF13644">
    <property type="entry name" value="DKNYY"/>
    <property type="match status" value="1"/>
</dbReference>